<evidence type="ECO:0000256" key="2">
    <source>
        <dbReference type="ARBA" id="ARBA00023043"/>
    </source>
</evidence>
<protein>
    <submittedName>
        <fullName evidence="7">Cell division cycle-related protein res2/pct1</fullName>
    </submittedName>
</protein>
<dbReference type="InterPro" id="IPR003163">
    <property type="entry name" value="Tscrpt_reg_HTH_APSES-type"/>
</dbReference>
<evidence type="ECO:0000256" key="3">
    <source>
        <dbReference type="PROSITE-ProRule" id="PRU00023"/>
    </source>
</evidence>
<feature type="repeat" description="ANK" evidence="3">
    <location>
        <begin position="243"/>
        <end position="275"/>
    </location>
</feature>
<feature type="domain" description="HTH APSES-type" evidence="6">
    <location>
        <begin position="1"/>
        <end position="109"/>
    </location>
</feature>
<reference evidence="7 8" key="1">
    <citation type="submission" date="2017-04" db="EMBL/GenBank/DDBJ databases">
        <title>Genome sequencing of [Candida] sorbophila.</title>
        <authorList>
            <person name="Ahn J.O."/>
        </authorList>
    </citation>
    <scope>NUCLEOTIDE SEQUENCE [LARGE SCALE GENOMIC DNA]</scope>
    <source>
        <strain evidence="7 8">DS02</strain>
    </source>
</reference>
<dbReference type="PANTHER" id="PTHR43828">
    <property type="entry name" value="ASPARAGINASE"/>
    <property type="match status" value="1"/>
</dbReference>
<keyword evidence="8" id="KW-1185">Reference proteome</keyword>
<dbReference type="Gene3D" id="1.25.40.20">
    <property type="entry name" value="Ankyrin repeat-containing domain"/>
    <property type="match status" value="1"/>
</dbReference>
<dbReference type="RefSeq" id="XP_024666786.1">
    <property type="nucleotide sequence ID" value="XM_024811018.1"/>
</dbReference>
<dbReference type="AlphaFoldDB" id="A0A2T0FPC3"/>
<dbReference type="InterPro" id="IPR002110">
    <property type="entry name" value="Ankyrin_rpt"/>
</dbReference>
<dbReference type="PROSITE" id="PS50088">
    <property type="entry name" value="ANK_REPEAT"/>
    <property type="match status" value="2"/>
</dbReference>
<sequence length="652" mass="72010">MQVCRATYSNVPVWVLNVNGVGVMRRQKDGWVNATHLLKVANFDKPRRTRILERDVQTGEHEKVQGGYGKYQGTWVPLERSRKLAEEFGILDSVSLLLDYENDGVELPPAPPLTAARRTASEAPPAKRARKTASTVARTAAKSKSMVEARVPVPVPIKQSPESSPMSSNSDFLSDTGSGQGQFSWNSPNPASIRNHAVQTNNYMSQYASTLLDYIIAPAVTEIPDLLLHPEPGPHINQPVDDEGHTAFHWASSMGQETIMKALLDAGADLQAVNYEGHTPLVRSVMFTNNYDLRTFPQVVDLLKSTLFHTDAQGQTVLHHIAMAGASKSRASCTRYYMEITLAKMTEIRGISVVQQVVNQADSSGDTALHIAARNGSRKLVKVLLSYQAATNTPNKSGRTAQEYIYEYEAQRQQHYGLGGSNLHSSSPPQIPQLFRADGSSTATTVPTSFSPNFSSETARCTVEVAPGQLAKILQDLASTYENDLQGKDRDIEQVRQLLEEVKRETLSLMNKIPALKDELGPESQVQQSLHQSTAVVQQLAHRLQRVLERTQARDLAIQVQTQEAAIHDQLQRDLNYGVFNPEEIQALAAQLTDCQHRRRALMIEIVELYASAGSEEKMNNFRKLLSLACAVSPDDIDEELVDGIAQALQDK</sequence>
<dbReference type="SMART" id="SM00248">
    <property type="entry name" value="ANK"/>
    <property type="match status" value="2"/>
</dbReference>
<evidence type="ECO:0000313" key="7">
    <source>
        <dbReference type="EMBL" id="PRT56841.1"/>
    </source>
</evidence>
<dbReference type="Pfam" id="PF12796">
    <property type="entry name" value="Ank_2"/>
    <property type="match status" value="2"/>
</dbReference>
<dbReference type="GO" id="GO:0051301">
    <property type="term" value="P:cell division"/>
    <property type="evidence" value="ECO:0007669"/>
    <property type="project" value="UniProtKB-KW"/>
</dbReference>
<evidence type="ECO:0000256" key="1">
    <source>
        <dbReference type="ARBA" id="ARBA00022737"/>
    </source>
</evidence>
<keyword evidence="7" id="KW-0132">Cell division</keyword>
<dbReference type="SUPFAM" id="SSF54616">
    <property type="entry name" value="DNA-binding domain of Mlu1-box binding protein MBP1"/>
    <property type="match status" value="1"/>
</dbReference>
<dbReference type="EMBL" id="NDIQ01000022">
    <property type="protein sequence ID" value="PRT56841.1"/>
    <property type="molecule type" value="Genomic_DNA"/>
</dbReference>
<comment type="caution">
    <text evidence="7">The sequence shown here is derived from an EMBL/GenBank/DDBJ whole genome shotgun (WGS) entry which is preliminary data.</text>
</comment>
<evidence type="ECO:0000313" key="8">
    <source>
        <dbReference type="Proteomes" id="UP000238350"/>
    </source>
</evidence>
<evidence type="ECO:0000259" key="6">
    <source>
        <dbReference type="PROSITE" id="PS51299"/>
    </source>
</evidence>
<dbReference type="Pfam" id="PF04383">
    <property type="entry name" value="KilA-N"/>
    <property type="match status" value="1"/>
</dbReference>
<dbReference type="GO" id="GO:0001228">
    <property type="term" value="F:DNA-binding transcription activator activity, RNA polymerase II-specific"/>
    <property type="evidence" value="ECO:0007669"/>
    <property type="project" value="UniProtKB-ARBA"/>
</dbReference>
<dbReference type="PROSITE" id="PS51299">
    <property type="entry name" value="HTH_APSES"/>
    <property type="match status" value="1"/>
</dbReference>
<dbReference type="Gene3D" id="3.10.260.10">
    <property type="entry name" value="Transcription regulator HTH, APSES-type DNA-binding domain"/>
    <property type="match status" value="1"/>
</dbReference>
<dbReference type="InterPro" id="IPR036887">
    <property type="entry name" value="HTH_APSES_sf"/>
</dbReference>
<keyword evidence="4" id="KW-0175">Coiled coil</keyword>
<accession>A0A2T0FPC3</accession>
<keyword evidence="1" id="KW-0677">Repeat</keyword>
<dbReference type="GO" id="GO:0033309">
    <property type="term" value="C:SBF transcription complex"/>
    <property type="evidence" value="ECO:0007669"/>
    <property type="project" value="TreeGrafter"/>
</dbReference>
<dbReference type="GeneID" id="36518209"/>
<dbReference type="SMART" id="SM01252">
    <property type="entry name" value="KilA-N"/>
    <property type="match status" value="1"/>
</dbReference>
<dbReference type="InterPro" id="IPR051642">
    <property type="entry name" value="SWI6-like"/>
</dbReference>
<feature type="region of interest" description="Disordered" evidence="5">
    <location>
        <begin position="108"/>
        <end position="183"/>
    </location>
</feature>
<evidence type="ECO:0000256" key="4">
    <source>
        <dbReference type="SAM" id="Coils"/>
    </source>
</evidence>
<gene>
    <name evidence="7" type="ORF">B9G98_04461</name>
</gene>
<dbReference type="GO" id="GO:0003677">
    <property type="term" value="F:DNA binding"/>
    <property type="evidence" value="ECO:0007669"/>
    <property type="project" value="InterPro"/>
</dbReference>
<dbReference type="Proteomes" id="UP000238350">
    <property type="component" value="Unassembled WGS sequence"/>
</dbReference>
<dbReference type="SUPFAM" id="SSF48403">
    <property type="entry name" value="Ankyrin repeat"/>
    <property type="match status" value="1"/>
</dbReference>
<dbReference type="GO" id="GO:0030907">
    <property type="term" value="C:MBF transcription complex"/>
    <property type="evidence" value="ECO:0007669"/>
    <property type="project" value="TreeGrafter"/>
</dbReference>
<dbReference type="PANTHER" id="PTHR43828:SF15">
    <property type="entry name" value="TRANSCRIPTION FACTOR MBP1"/>
    <property type="match status" value="1"/>
</dbReference>
<evidence type="ECO:0000256" key="5">
    <source>
        <dbReference type="SAM" id="MobiDB-lite"/>
    </source>
</evidence>
<feature type="compositionally biased region" description="Polar residues" evidence="5">
    <location>
        <begin position="171"/>
        <end position="183"/>
    </location>
</feature>
<dbReference type="PROSITE" id="PS50297">
    <property type="entry name" value="ANK_REP_REGION"/>
    <property type="match status" value="2"/>
</dbReference>
<dbReference type="InterPro" id="IPR036770">
    <property type="entry name" value="Ankyrin_rpt-contain_sf"/>
</dbReference>
<name>A0A2T0FPC3_9ASCO</name>
<feature type="repeat" description="ANK" evidence="3">
    <location>
        <begin position="364"/>
        <end position="396"/>
    </location>
</feature>
<feature type="compositionally biased region" description="Low complexity" evidence="5">
    <location>
        <begin position="160"/>
        <end position="170"/>
    </location>
</feature>
<keyword evidence="2 3" id="KW-0040">ANK repeat</keyword>
<organism evidence="7 8">
    <name type="scientific">Wickerhamiella sorbophila</name>
    <dbReference type="NCBI Taxonomy" id="45607"/>
    <lineage>
        <taxon>Eukaryota</taxon>
        <taxon>Fungi</taxon>
        <taxon>Dikarya</taxon>
        <taxon>Ascomycota</taxon>
        <taxon>Saccharomycotina</taxon>
        <taxon>Dipodascomycetes</taxon>
        <taxon>Dipodascales</taxon>
        <taxon>Trichomonascaceae</taxon>
        <taxon>Wickerhamiella</taxon>
    </lineage>
</organism>
<feature type="coiled-coil region" evidence="4">
    <location>
        <begin position="485"/>
        <end position="519"/>
    </location>
</feature>
<dbReference type="OrthoDB" id="6718656at2759"/>
<dbReference type="InterPro" id="IPR018004">
    <property type="entry name" value="KilA/APSES_HTH"/>
</dbReference>
<dbReference type="STRING" id="45607.A0A2T0FPC3"/>
<proteinExistence type="predicted"/>
<keyword evidence="7" id="KW-0131">Cell cycle</keyword>